<keyword evidence="2" id="KW-1185">Reference proteome</keyword>
<dbReference type="AlphaFoldDB" id="A0A8J3NN22"/>
<reference evidence="1 2" key="1">
    <citation type="submission" date="2021-01" db="EMBL/GenBank/DDBJ databases">
        <title>Whole genome shotgun sequence of Catellatospora bangladeshensis NBRC 107357.</title>
        <authorList>
            <person name="Komaki H."/>
            <person name="Tamura T."/>
        </authorList>
    </citation>
    <scope>NUCLEOTIDE SEQUENCE [LARGE SCALE GENOMIC DNA]</scope>
    <source>
        <strain evidence="1 2">NBRC 107357</strain>
    </source>
</reference>
<proteinExistence type="predicted"/>
<gene>
    <name evidence="1" type="ORF">Cba03nite_71900</name>
</gene>
<evidence type="ECO:0000313" key="1">
    <source>
        <dbReference type="EMBL" id="GIF85841.1"/>
    </source>
</evidence>
<organism evidence="1 2">
    <name type="scientific">Catellatospora bangladeshensis</name>
    <dbReference type="NCBI Taxonomy" id="310355"/>
    <lineage>
        <taxon>Bacteria</taxon>
        <taxon>Bacillati</taxon>
        <taxon>Actinomycetota</taxon>
        <taxon>Actinomycetes</taxon>
        <taxon>Micromonosporales</taxon>
        <taxon>Micromonosporaceae</taxon>
        <taxon>Catellatospora</taxon>
    </lineage>
</organism>
<protein>
    <submittedName>
        <fullName evidence="1">Uncharacterized protein</fullName>
    </submittedName>
</protein>
<dbReference type="RefSeq" id="WP_203756316.1">
    <property type="nucleotide sequence ID" value="NZ_BONF01000053.1"/>
</dbReference>
<sequence>MAVSLRTALAVLGADGAAGGSVRGLLAAHGFAPPMRLRELPGTLAPVRIRHRITPSSLDGWCELAAWPDGRVEYSGHVHDSGLLDIRYSVVTSVPVPPPPGPILLGRQGFVGGTLGLDGRDDDWHQRGHSDWVRANWPAFVAATTQARTDAGAGIGLTELLTTFIGGGTGLWVFGLP</sequence>
<dbReference type="EMBL" id="BONF01000053">
    <property type="protein sequence ID" value="GIF85841.1"/>
    <property type="molecule type" value="Genomic_DNA"/>
</dbReference>
<comment type="caution">
    <text evidence="1">The sequence shown here is derived from an EMBL/GenBank/DDBJ whole genome shotgun (WGS) entry which is preliminary data.</text>
</comment>
<name>A0A8J3NN22_9ACTN</name>
<dbReference type="Proteomes" id="UP000601223">
    <property type="component" value="Unassembled WGS sequence"/>
</dbReference>
<accession>A0A8J3NN22</accession>
<evidence type="ECO:0000313" key="2">
    <source>
        <dbReference type="Proteomes" id="UP000601223"/>
    </source>
</evidence>